<dbReference type="AlphaFoldDB" id="A0A077WLU4"/>
<organism evidence="2">
    <name type="scientific">Lichtheimia ramosa</name>
    <dbReference type="NCBI Taxonomy" id="688394"/>
    <lineage>
        <taxon>Eukaryota</taxon>
        <taxon>Fungi</taxon>
        <taxon>Fungi incertae sedis</taxon>
        <taxon>Mucoromycota</taxon>
        <taxon>Mucoromycotina</taxon>
        <taxon>Mucoromycetes</taxon>
        <taxon>Mucorales</taxon>
        <taxon>Lichtheimiaceae</taxon>
        <taxon>Lichtheimia</taxon>
    </lineage>
</organism>
<keyword evidence="1" id="KW-0812">Transmembrane</keyword>
<feature type="transmembrane region" description="Helical" evidence="1">
    <location>
        <begin position="83"/>
        <end position="104"/>
    </location>
</feature>
<protein>
    <submittedName>
        <fullName evidence="2">Uncharacterized protein</fullName>
    </submittedName>
</protein>
<sequence length="256" mass="28234">MVTHQLASAIGYLTELQLAGFPLLDLLHAILIAYIYRSALAEHHSRIGWGQGLVATIVMAAGGGSTIAIIRGEPIGILKSNEFWIMYGAAYAIMFAHTFVYEAFKLLFSIPLMEEIFTVVDAILRNIAIVRFGVDGVDDALGPGKWVAKLICGTLAGAGGGFWIDAFQLTHHHWTFSTPRWLHEATIDVKASFVTALFYMLATNEAFSQWSGFPLLSRDEAETWSAVVLSVGLVYGVMISRQQKQQQKLEAKQKQQ</sequence>
<keyword evidence="1" id="KW-0472">Membrane</keyword>
<name>A0A077WLU4_9FUNG</name>
<gene>
    <name evidence="2" type="ORF">LRAMOSA09782</name>
</gene>
<dbReference type="EMBL" id="LK023325">
    <property type="protein sequence ID" value="CDS08420.1"/>
    <property type="molecule type" value="Genomic_DNA"/>
</dbReference>
<reference evidence="2" key="1">
    <citation type="journal article" date="2014" name="Genome Announc.">
        <title>De novo whole-genome sequence and genome annotation of Lichtheimia ramosa.</title>
        <authorList>
            <person name="Linde J."/>
            <person name="Schwartze V."/>
            <person name="Binder U."/>
            <person name="Lass-Florl C."/>
            <person name="Voigt K."/>
            <person name="Horn F."/>
        </authorList>
    </citation>
    <scope>NUCLEOTIDE SEQUENCE</scope>
    <source>
        <strain evidence="2">JMRC FSU:6197</strain>
    </source>
</reference>
<accession>A0A077WLU4</accession>
<dbReference type="OrthoDB" id="206005at2759"/>
<feature type="transmembrane region" description="Helical" evidence="1">
    <location>
        <begin position="48"/>
        <end position="71"/>
    </location>
</feature>
<evidence type="ECO:0000256" key="1">
    <source>
        <dbReference type="SAM" id="Phobius"/>
    </source>
</evidence>
<evidence type="ECO:0000313" key="2">
    <source>
        <dbReference type="EMBL" id="CDS08420.1"/>
    </source>
</evidence>
<proteinExistence type="predicted"/>
<feature type="transmembrane region" description="Helical" evidence="1">
    <location>
        <begin position="16"/>
        <end position="36"/>
    </location>
</feature>
<keyword evidence="1" id="KW-1133">Transmembrane helix</keyword>